<name>A0A4Q2M265_9MICO</name>
<evidence type="ECO:0000259" key="4">
    <source>
        <dbReference type="PROSITE" id="PS50932"/>
    </source>
</evidence>
<organism evidence="5 6">
    <name type="scientific">Agromyces atrinae</name>
    <dbReference type="NCBI Taxonomy" id="592376"/>
    <lineage>
        <taxon>Bacteria</taxon>
        <taxon>Bacillati</taxon>
        <taxon>Actinomycetota</taxon>
        <taxon>Actinomycetes</taxon>
        <taxon>Micrococcales</taxon>
        <taxon>Microbacteriaceae</taxon>
        <taxon>Agromyces</taxon>
    </lineage>
</organism>
<accession>A0A4Q2M265</accession>
<dbReference type="Gene3D" id="3.40.50.2300">
    <property type="match status" value="2"/>
</dbReference>
<dbReference type="OrthoDB" id="9785139at2"/>
<keyword evidence="3" id="KW-0804">Transcription</keyword>
<dbReference type="AlphaFoldDB" id="A0A4Q2M265"/>
<dbReference type="InterPro" id="IPR028082">
    <property type="entry name" value="Peripla_BP_I"/>
</dbReference>
<keyword evidence="1" id="KW-0805">Transcription regulation</keyword>
<sequence>MVAAVDTPSRDDAAALPPTIYDVARVAFVSHATVSRVLNDHPNVAPATRDAVRRAIAELGFTRNETAAALSFSAARSERIGIIIEQISETGAHGNFVGALDELQQAGYRFELATADGPDRRRDALAALRRFDGVTAGILALVQTQPVRDALTASPTRSPLYIDEHLDRGSHDEPGAEELIGRAAADHVAELGRRRVLVVPGPADSLAARHRTGAFVDRARLHGLRVQVGAPGEWTAEAGFAAMMGLDPAEHDAVFAANDEMAFGVLHALRARSIGVPDDIAVLGVDDSPNSPHTDPPLSSVRHDLMSEGRLAARTLIASMRGTSKPDPADYLDVAVQARESTIGSRNP</sequence>
<dbReference type="PROSITE" id="PS00356">
    <property type="entry name" value="HTH_LACI_1"/>
    <property type="match status" value="1"/>
</dbReference>
<dbReference type="PROSITE" id="PS50932">
    <property type="entry name" value="HTH_LACI_2"/>
    <property type="match status" value="1"/>
</dbReference>
<dbReference type="Proteomes" id="UP000292686">
    <property type="component" value="Unassembled WGS sequence"/>
</dbReference>
<dbReference type="Pfam" id="PF13377">
    <property type="entry name" value="Peripla_BP_3"/>
    <property type="match status" value="1"/>
</dbReference>
<dbReference type="PANTHER" id="PTHR30146:SF109">
    <property type="entry name" value="HTH-TYPE TRANSCRIPTIONAL REGULATOR GALS"/>
    <property type="match status" value="1"/>
</dbReference>
<dbReference type="Pfam" id="PF00356">
    <property type="entry name" value="LacI"/>
    <property type="match status" value="1"/>
</dbReference>
<dbReference type="InterPro" id="IPR000843">
    <property type="entry name" value="HTH_LacI"/>
</dbReference>
<feature type="domain" description="HTH lacI-type" evidence="4">
    <location>
        <begin position="18"/>
        <end position="72"/>
    </location>
</feature>
<keyword evidence="2" id="KW-0238">DNA-binding</keyword>
<dbReference type="InterPro" id="IPR010982">
    <property type="entry name" value="Lambda_DNA-bd_dom_sf"/>
</dbReference>
<comment type="caution">
    <text evidence="5">The sequence shown here is derived from an EMBL/GenBank/DDBJ whole genome shotgun (WGS) entry which is preliminary data.</text>
</comment>
<keyword evidence="6" id="KW-1185">Reference proteome</keyword>
<dbReference type="PANTHER" id="PTHR30146">
    <property type="entry name" value="LACI-RELATED TRANSCRIPTIONAL REPRESSOR"/>
    <property type="match status" value="1"/>
</dbReference>
<dbReference type="CDD" id="cd01392">
    <property type="entry name" value="HTH_LacI"/>
    <property type="match status" value="1"/>
</dbReference>
<reference evidence="5 6" key="1">
    <citation type="submission" date="2019-01" db="EMBL/GenBank/DDBJ databases">
        <title>Agromyces.</title>
        <authorList>
            <person name="Li J."/>
        </authorList>
    </citation>
    <scope>NUCLEOTIDE SEQUENCE [LARGE SCALE GENOMIC DNA]</scope>
    <source>
        <strain evidence="5 6">DSM 23870</strain>
    </source>
</reference>
<proteinExistence type="predicted"/>
<dbReference type="SMART" id="SM00354">
    <property type="entry name" value="HTH_LACI"/>
    <property type="match status" value="1"/>
</dbReference>
<gene>
    <name evidence="5" type="ORF">ESP50_12535</name>
</gene>
<dbReference type="EMBL" id="SDPM01000006">
    <property type="protein sequence ID" value="RXZ86025.1"/>
    <property type="molecule type" value="Genomic_DNA"/>
</dbReference>
<evidence type="ECO:0000256" key="1">
    <source>
        <dbReference type="ARBA" id="ARBA00023015"/>
    </source>
</evidence>
<protein>
    <submittedName>
        <fullName evidence="5">LacI family transcriptional regulator</fullName>
    </submittedName>
</protein>
<dbReference type="GO" id="GO:0003700">
    <property type="term" value="F:DNA-binding transcription factor activity"/>
    <property type="evidence" value="ECO:0007669"/>
    <property type="project" value="TreeGrafter"/>
</dbReference>
<dbReference type="Gene3D" id="1.10.260.40">
    <property type="entry name" value="lambda repressor-like DNA-binding domains"/>
    <property type="match status" value="1"/>
</dbReference>
<dbReference type="SUPFAM" id="SSF53822">
    <property type="entry name" value="Periplasmic binding protein-like I"/>
    <property type="match status" value="1"/>
</dbReference>
<evidence type="ECO:0000313" key="5">
    <source>
        <dbReference type="EMBL" id="RXZ86025.1"/>
    </source>
</evidence>
<evidence type="ECO:0000313" key="6">
    <source>
        <dbReference type="Proteomes" id="UP000292686"/>
    </source>
</evidence>
<evidence type="ECO:0000256" key="2">
    <source>
        <dbReference type="ARBA" id="ARBA00023125"/>
    </source>
</evidence>
<dbReference type="SUPFAM" id="SSF47413">
    <property type="entry name" value="lambda repressor-like DNA-binding domains"/>
    <property type="match status" value="1"/>
</dbReference>
<dbReference type="InterPro" id="IPR046335">
    <property type="entry name" value="LacI/GalR-like_sensor"/>
</dbReference>
<dbReference type="GO" id="GO:0000976">
    <property type="term" value="F:transcription cis-regulatory region binding"/>
    <property type="evidence" value="ECO:0007669"/>
    <property type="project" value="TreeGrafter"/>
</dbReference>
<evidence type="ECO:0000256" key="3">
    <source>
        <dbReference type="ARBA" id="ARBA00023163"/>
    </source>
</evidence>